<evidence type="ECO:0000256" key="4">
    <source>
        <dbReference type="ARBA" id="ARBA00023136"/>
    </source>
</evidence>
<evidence type="ECO:0000256" key="1">
    <source>
        <dbReference type="ARBA" id="ARBA00004651"/>
    </source>
</evidence>
<dbReference type="PROSITE" id="PS00211">
    <property type="entry name" value="ABC_TRANSPORTER_1"/>
    <property type="match status" value="1"/>
</dbReference>
<evidence type="ECO:0000256" key="2">
    <source>
        <dbReference type="ARBA" id="ARBA00022692"/>
    </source>
</evidence>
<dbReference type="GO" id="GO:0015421">
    <property type="term" value="F:ABC-type oligopeptide transporter activity"/>
    <property type="evidence" value="ECO:0007669"/>
    <property type="project" value="TreeGrafter"/>
</dbReference>
<dbReference type="InterPro" id="IPR017871">
    <property type="entry name" value="ABC_transporter-like_CS"/>
</dbReference>
<gene>
    <name evidence="8" type="ORF">SAMN04489812_2160</name>
</gene>
<keyword evidence="8" id="KW-0067">ATP-binding</keyword>
<dbReference type="GO" id="GO:0016887">
    <property type="term" value="F:ATP hydrolysis activity"/>
    <property type="evidence" value="ECO:0007669"/>
    <property type="project" value="InterPro"/>
</dbReference>
<dbReference type="PANTHER" id="PTHR43394:SF1">
    <property type="entry name" value="ATP-BINDING CASSETTE SUB-FAMILY B MEMBER 10, MITOCHONDRIAL"/>
    <property type="match status" value="1"/>
</dbReference>
<feature type="domain" description="ABC transporter" evidence="6">
    <location>
        <begin position="324"/>
        <end position="561"/>
    </location>
</feature>
<proteinExistence type="predicted"/>
<dbReference type="Pfam" id="PF00664">
    <property type="entry name" value="ABC_membrane"/>
    <property type="match status" value="1"/>
</dbReference>
<evidence type="ECO:0000313" key="9">
    <source>
        <dbReference type="Proteomes" id="UP000199103"/>
    </source>
</evidence>
<dbReference type="GO" id="GO:0005886">
    <property type="term" value="C:plasma membrane"/>
    <property type="evidence" value="ECO:0007669"/>
    <property type="project" value="UniProtKB-SubCell"/>
</dbReference>
<protein>
    <submittedName>
        <fullName evidence="8">Putative ABC transport system ATP-binding protein</fullName>
    </submittedName>
</protein>
<feature type="transmembrane region" description="Helical" evidence="5">
    <location>
        <begin position="131"/>
        <end position="150"/>
    </location>
</feature>
<feature type="transmembrane region" description="Helical" evidence="5">
    <location>
        <begin position="52"/>
        <end position="73"/>
    </location>
</feature>
<dbReference type="Proteomes" id="UP000199103">
    <property type="component" value="Chromosome I"/>
</dbReference>
<dbReference type="AlphaFoldDB" id="A0A1H1SVU4"/>
<evidence type="ECO:0000313" key="8">
    <source>
        <dbReference type="EMBL" id="SDS52167.1"/>
    </source>
</evidence>
<dbReference type="EMBL" id="LT629772">
    <property type="protein sequence ID" value="SDS52167.1"/>
    <property type="molecule type" value="Genomic_DNA"/>
</dbReference>
<evidence type="ECO:0000256" key="5">
    <source>
        <dbReference type="SAM" id="Phobius"/>
    </source>
</evidence>
<reference evidence="8 9" key="1">
    <citation type="submission" date="2016-10" db="EMBL/GenBank/DDBJ databases">
        <authorList>
            <person name="de Groot N.N."/>
        </authorList>
    </citation>
    <scope>NUCLEOTIDE SEQUENCE [LARGE SCALE GENOMIC DNA]</scope>
    <source>
        <strain evidence="8 9">DSM 21800</strain>
    </source>
</reference>
<dbReference type="Gene3D" id="1.20.1560.10">
    <property type="entry name" value="ABC transporter type 1, transmembrane domain"/>
    <property type="match status" value="1"/>
</dbReference>
<evidence type="ECO:0000259" key="7">
    <source>
        <dbReference type="PROSITE" id="PS50929"/>
    </source>
</evidence>
<keyword evidence="4 5" id="KW-0472">Membrane</keyword>
<dbReference type="Pfam" id="PF00005">
    <property type="entry name" value="ABC_tran"/>
    <property type="match status" value="1"/>
</dbReference>
<keyword evidence="2 5" id="KW-0812">Transmembrane</keyword>
<feature type="transmembrane region" description="Helical" evidence="5">
    <location>
        <begin position="243"/>
        <end position="264"/>
    </location>
</feature>
<dbReference type="PROSITE" id="PS50929">
    <property type="entry name" value="ABC_TM1F"/>
    <property type="match status" value="1"/>
</dbReference>
<organism evidence="8 9">
    <name type="scientific">Microlunatus soli</name>
    <dbReference type="NCBI Taxonomy" id="630515"/>
    <lineage>
        <taxon>Bacteria</taxon>
        <taxon>Bacillati</taxon>
        <taxon>Actinomycetota</taxon>
        <taxon>Actinomycetes</taxon>
        <taxon>Propionibacteriales</taxon>
        <taxon>Propionibacteriaceae</taxon>
        <taxon>Microlunatus</taxon>
    </lineage>
</organism>
<keyword evidence="9" id="KW-1185">Reference proteome</keyword>
<feature type="transmembrane region" description="Helical" evidence="5">
    <location>
        <begin position="156"/>
        <end position="174"/>
    </location>
</feature>
<dbReference type="GO" id="GO:0005524">
    <property type="term" value="F:ATP binding"/>
    <property type="evidence" value="ECO:0007669"/>
    <property type="project" value="UniProtKB-KW"/>
</dbReference>
<dbReference type="PROSITE" id="PS50893">
    <property type="entry name" value="ABC_TRANSPORTER_2"/>
    <property type="match status" value="1"/>
</dbReference>
<dbReference type="STRING" id="630515.SAMN04489812_2160"/>
<keyword evidence="3 5" id="KW-1133">Transmembrane helix</keyword>
<dbReference type="SUPFAM" id="SSF90123">
    <property type="entry name" value="ABC transporter transmembrane region"/>
    <property type="match status" value="1"/>
</dbReference>
<dbReference type="RefSeq" id="WP_172836112.1">
    <property type="nucleotide sequence ID" value="NZ_LT629772.1"/>
</dbReference>
<dbReference type="InterPro" id="IPR027417">
    <property type="entry name" value="P-loop_NTPase"/>
</dbReference>
<keyword evidence="8" id="KW-0547">Nucleotide-binding</keyword>
<dbReference type="InterPro" id="IPR039421">
    <property type="entry name" value="Type_1_exporter"/>
</dbReference>
<dbReference type="CDD" id="cd07346">
    <property type="entry name" value="ABC_6TM_exporters"/>
    <property type="match status" value="1"/>
</dbReference>
<evidence type="ECO:0000259" key="6">
    <source>
        <dbReference type="PROSITE" id="PS50893"/>
    </source>
</evidence>
<dbReference type="InterPro" id="IPR003439">
    <property type="entry name" value="ABC_transporter-like_ATP-bd"/>
</dbReference>
<accession>A0A1H1SVU4</accession>
<feature type="domain" description="ABC transmembrane type-1" evidence="7">
    <location>
        <begin position="19"/>
        <end position="299"/>
    </location>
</feature>
<sequence>MTGASLIRQIFRRRRGPMLAAAGCWALHQTCEAMVPVAIGLIIDHAVRTGDWTAMLVSLLGLFVLFAVLTMAYRSGAWLVRRAELLEAHDLRASAVSRVLSPGGIRTDRQSGDLLSITTTDADLTSGMIMVVPRMAGVAFGLVVSIATLLTIEWRLGLVIMIGVPLVALGLNALSPRIAHRTATQQREIGAAAALAADLLSGLRALRGFGGERVATGRYRQSSQRARQAAIGAARADATFQGVTALAGGLLLALVAAISGVFALRGEITVGELITIVGLGQFVAEPVNGLAFGVRMRARCAAGAERLAEILNAPLRVAGGDRILTPGPLVATGLAGAYVRDVSLVAAPDEIIGVVSDDLAVAGELGRQLAGTERPTAGQVTVADVALTEASSASRTSTLLSEPHRVELFGETLRSAITDGAADAAAVTDEEIGEVFRAAAAEQLLSEQGGLDRELDEGGSNLSGGQRQRAAFARALLADRPLLIMSDPTTAVDSVTEQQMATGLRRMRSGAGRTTVLVTASPPLLSLCDRVVFVRDGVDVRTGTHDQLLADDEFGAAYRAVVLR</sequence>
<dbReference type="InterPro" id="IPR011527">
    <property type="entry name" value="ABC1_TM_dom"/>
</dbReference>
<dbReference type="PANTHER" id="PTHR43394">
    <property type="entry name" value="ATP-DEPENDENT PERMEASE MDL1, MITOCHONDRIAL"/>
    <property type="match status" value="1"/>
</dbReference>
<comment type="subcellular location">
    <subcellularLocation>
        <location evidence="1">Cell membrane</location>
        <topology evidence="1">Multi-pass membrane protein</topology>
    </subcellularLocation>
</comment>
<name>A0A1H1SVU4_9ACTN</name>
<dbReference type="SUPFAM" id="SSF52540">
    <property type="entry name" value="P-loop containing nucleoside triphosphate hydrolases"/>
    <property type="match status" value="1"/>
</dbReference>
<dbReference type="InterPro" id="IPR036640">
    <property type="entry name" value="ABC1_TM_sf"/>
</dbReference>
<dbReference type="Gene3D" id="3.40.50.300">
    <property type="entry name" value="P-loop containing nucleotide triphosphate hydrolases"/>
    <property type="match status" value="1"/>
</dbReference>
<evidence type="ECO:0000256" key="3">
    <source>
        <dbReference type="ARBA" id="ARBA00022989"/>
    </source>
</evidence>